<feature type="transmembrane region" description="Helical" evidence="9">
    <location>
        <begin position="116"/>
        <end position="134"/>
    </location>
</feature>
<dbReference type="Pfam" id="PF05525">
    <property type="entry name" value="Branch_AA_trans"/>
    <property type="match status" value="1"/>
</dbReference>
<feature type="transmembrane region" description="Helical" evidence="9">
    <location>
        <begin position="274"/>
        <end position="299"/>
    </location>
</feature>
<organism evidence="10 11">
    <name type="scientific">Granulicatella adiacens ATCC 49175</name>
    <dbReference type="NCBI Taxonomy" id="638301"/>
    <lineage>
        <taxon>Bacteria</taxon>
        <taxon>Bacillati</taxon>
        <taxon>Bacillota</taxon>
        <taxon>Bacilli</taxon>
        <taxon>Lactobacillales</taxon>
        <taxon>Carnobacteriaceae</taxon>
        <taxon>Granulicatella</taxon>
    </lineage>
</organism>
<dbReference type="GO" id="GO:0005304">
    <property type="term" value="F:L-valine transmembrane transporter activity"/>
    <property type="evidence" value="ECO:0007669"/>
    <property type="project" value="TreeGrafter"/>
</dbReference>
<feature type="transmembrane region" description="Helical" evidence="9">
    <location>
        <begin position="218"/>
        <end position="239"/>
    </location>
</feature>
<gene>
    <name evidence="10" type="primary">brnQ</name>
    <name evidence="10" type="ORF">HMPREF0444_1670</name>
</gene>
<evidence type="ECO:0000256" key="1">
    <source>
        <dbReference type="ARBA" id="ARBA00004651"/>
    </source>
</evidence>
<dbReference type="PANTHER" id="PTHR30588">
    <property type="entry name" value="BRANCHED-CHAIN AMINO ACID TRANSPORT SYSTEM 2 CARRIER PROTEIN"/>
    <property type="match status" value="1"/>
</dbReference>
<feature type="transmembrane region" description="Helical" evidence="9">
    <location>
        <begin position="334"/>
        <end position="355"/>
    </location>
</feature>
<keyword evidence="4" id="KW-1003">Cell membrane</keyword>
<evidence type="ECO:0000256" key="6">
    <source>
        <dbReference type="ARBA" id="ARBA00022970"/>
    </source>
</evidence>
<dbReference type="Proteomes" id="UP000005926">
    <property type="component" value="Unassembled WGS sequence"/>
</dbReference>
<evidence type="ECO:0000256" key="3">
    <source>
        <dbReference type="ARBA" id="ARBA00022448"/>
    </source>
</evidence>
<keyword evidence="8 9" id="KW-0472">Membrane</keyword>
<dbReference type="GO" id="GO:0015818">
    <property type="term" value="P:isoleucine transport"/>
    <property type="evidence" value="ECO:0007669"/>
    <property type="project" value="TreeGrafter"/>
</dbReference>
<proteinExistence type="inferred from homology"/>
<feature type="transmembrane region" description="Helical" evidence="9">
    <location>
        <begin position="146"/>
        <end position="166"/>
    </location>
</feature>
<feature type="transmembrane region" description="Helical" evidence="9">
    <location>
        <begin position="412"/>
        <end position="430"/>
    </location>
</feature>
<dbReference type="eggNOG" id="COG1114">
    <property type="taxonomic scope" value="Bacteria"/>
</dbReference>
<evidence type="ECO:0000256" key="7">
    <source>
        <dbReference type="ARBA" id="ARBA00022989"/>
    </source>
</evidence>
<comment type="subcellular location">
    <subcellularLocation>
        <location evidence="1 9">Cell membrane</location>
        <topology evidence="1 9">Multi-pass membrane protein</topology>
    </subcellularLocation>
</comment>
<accession>C8NIC5</accession>
<protein>
    <recommendedName>
        <fullName evidence="9">Branched-chain amino acid transport system carrier protein</fullName>
    </recommendedName>
</protein>
<evidence type="ECO:0000256" key="4">
    <source>
        <dbReference type="ARBA" id="ARBA00022475"/>
    </source>
</evidence>
<evidence type="ECO:0000256" key="2">
    <source>
        <dbReference type="ARBA" id="ARBA00008540"/>
    </source>
</evidence>
<dbReference type="InterPro" id="IPR004685">
    <property type="entry name" value="Brnchd-chn_aa_trnsp_Livcs"/>
</dbReference>
<dbReference type="GO" id="GO:0005886">
    <property type="term" value="C:plasma membrane"/>
    <property type="evidence" value="ECO:0007669"/>
    <property type="project" value="UniProtKB-SubCell"/>
</dbReference>
<comment type="function">
    <text evidence="9">Component of the transport system for branched-chain amino acids.</text>
</comment>
<dbReference type="AlphaFoldDB" id="C8NIC5"/>
<reference evidence="10 11" key="1">
    <citation type="submission" date="2009-08" db="EMBL/GenBank/DDBJ databases">
        <authorList>
            <person name="Muzny D."/>
            <person name="Qin X."/>
            <person name="Deng J."/>
            <person name="Jiang H."/>
            <person name="Liu Y."/>
            <person name="Qu J."/>
            <person name="Song X.-Z."/>
            <person name="Zhang L."/>
            <person name="Thornton R."/>
            <person name="Coyle M."/>
            <person name="Francisco L."/>
            <person name="Jackson L."/>
            <person name="Javaid M."/>
            <person name="Korchina V."/>
            <person name="Kovar C."/>
            <person name="Mata R."/>
            <person name="Mathew T."/>
            <person name="Ngo R."/>
            <person name="Nguyen L."/>
            <person name="Nguyen N."/>
            <person name="Okwuonu G."/>
            <person name="Ongeri F."/>
            <person name="Pham C."/>
            <person name="Simmons D."/>
            <person name="Wilczek-Boney K."/>
            <person name="Hale W."/>
            <person name="Jakkamsetti A."/>
            <person name="Pham P."/>
            <person name="Ruth R."/>
            <person name="San Lucas F."/>
            <person name="Warren J."/>
            <person name="Zhang J."/>
            <person name="Zhao Z."/>
            <person name="Zhou C."/>
            <person name="Zhu D."/>
            <person name="Lee S."/>
            <person name="Bess C."/>
            <person name="Blankenburg K."/>
            <person name="Forbes L."/>
            <person name="Fu Q."/>
            <person name="Gubbala S."/>
            <person name="Hirani K."/>
            <person name="Jayaseelan J.C."/>
            <person name="Lara F."/>
            <person name="Munidasa M."/>
            <person name="Palculict T."/>
            <person name="Patil S."/>
            <person name="Pu L.-L."/>
            <person name="Saada N."/>
            <person name="Tang L."/>
            <person name="Weissenberger G."/>
            <person name="Zhu Y."/>
            <person name="Hemphill L."/>
            <person name="Shang Y."/>
            <person name="Youmans B."/>
            <person name="Ayvaz T."/>
            <person name="Ross M."/>
            <person name="Santibanez J."/>
            <person name="Aqrawi P."/>
            <person name="Gross S."/>
            <person name="Joshi V."/>
            <person name="Fowler G."/>
            <person name="Nazareth L."/>
            <person name="Reid J."/>
            <person name="Worley K."/>
            <person name="Petrosino J."/>
            <person name="Highlander S."/>
            <person name="Gibbs R."/>
        </authorList>
    </citation>
    <scope>NUCLEOTIDE SEQUENCE [LARGE SCALE GENOMIC DNA]</scope>
    <source>
        <strain evidence="10 11">ATCC 49175</strain>
    </source>
</reference>
<dbReference type="NCBIfam" id="TIGR00796">
    <property type="entry name" value="livcs"/>
    <property type="match status" value="1"/>
</dbReference>
<dbReference type="GeneID" id="78412562"/>
<dbReference type="GO" id="GO:0015190">
    <property type="term" value="F:L-leucine transmembrane transporter activity"/>
    <property type="evidence" value="ECO:0007669"/>
    <property type="project" value="TreeGrafter"/>
</dbReference>
<comment type="caution">
    <text evidence="10">The sequence shown here is derived from an EMBL/GenBank/DDBJ whole genome shotgun (WGS) entry which is preliminary data.</text>
</comment>
<dbReference type="EMBL" id="ACKZ01000027">
    <property type="protein sequence ID" value="EEW36600.1"/>
    <property type="molecule type" value="Genomic_DNA"/>
</dbReference>
<feature type="transmembrane region" description="Helical" evidence="9">
    <location>
        <begin position="311"/>
        <end position="328"/>
    </location>
</feature>
<sequence>MKKKFIDIIIIGFALFAIFFGAGNLIFPPYLGVSAGENWGTATLAFLISDPLLSVVAVMVVATLGGSALAVGRRIHPVFAGVLNAICVLLIGPIFAVPRTGASTHEIFVQSYFPNAPQWITSLVFFGIVLWITYKENSVMDAIGKYLTPILLLILFCIFVGAVLQPNATFATTDGSGLFAQGFKEGYQTMDVLGAPLLAGVVMKDITRRGYLNRKEQFRMMFGVGIVAFVLLAVVYSTLAYSGASMSTVIDSTAQRSAILTTIVKTLLGSWGQLAMGLAVCFACLTTAIGLTTTCGQYFEEVSKGRLQYKKIILVTVAVEFIISLVGVDSLINLAVPILTFIFPIVIALILFSAFDQYIPCDWTYLGAVVGAGIVGLVQGINTLSQLLGGNLLGDAATWIGTLPLATYGLEWIVPTFIGAILFTIASAILKPKQLEFD</sequence>
<keyword evidence="6 9" id="KW-0029">Amino-acid transport</keyword>
<evidence type="ECO:0000313" key="10">
    <source>
        <dbReference type="EMBL" id="EEW36600.1"/>
    </source>
</evidence>
<keyword evidence="3 9" id="KW-0813">Transport</keyword>
<keyword evidence="5 9" id="KW-0812">Transmembrane</keyword>
<comment type="similarity">
    <text evidence="2 9">Belongs to the branched chain amino acid transporter family.</text>
</comment>
<evidence type="ECO:0000256" key="9">
    <source>
        <dbReference type="RuleBase" id="RU362122"/>
    </source>
</evidence>
<evidence type="ECO:0000313" key="11">
    <source>
        <dbReference type="Proteomes" id="UP000005926"/>
    </source>
</evidence>
<dbReference type="RefSeq" id="WP_005606215.1">
    <property type="nucleotide sequence ID" value="NZ_CP102283.1"/>
</dbReference>
<dbReference type="HOGENOM" id="CLU_036807_0_1_9"/>
<evidence type="ECO:0000256" key="8">
    <source>
        <dbReference type="ARBA" id="ARBA00023136"/>
    </source>
</evidence>
<feature type="transmembrane region" description="Helical" evidence="9">
    <location>
        <begin position="51"/>
        <end position="71"/>
    </location>
</feature>
<dbReference type="GO" id="GO:0015188">
    <property type="term" value="F:L-isoleucine transmembrane transporter activity"/>
    <property type="evidence" value="ECO:0007669"/>
    <property type="project" value="TreeGrafter"/>
</dbReference>
<feature type="transmembrane region" description="Helical" evidence="9">
    <location>
        <begin position="362"/>
        <end position="381"/>
    </location>
</feature>
<name>C8NIC5_9LACT</name>
<dbReference type="PANTHER" id="PTHR30588:SF0">
    <property type="entry name" value="BRANCHED-CHAIN AMINO ACID PERMEASE BRNQ"/>
    <property type="match status" value="1"/>
</dbReference>
<feature type="transmembrane region" description="Helical" evidence="9">
    <location>
        <begin position="186"/>
        <end position="206"/>
    </location>
</feature>
<keyword evidence="7 9" id="KW-1133">Transmembrane helix</keyword>
<feature type="transmembrane region" description="Helical" evidence="9">
    <location>
        <begin position="7"/>
        <end position="31"/>
    </location>
</feature>
<dbReference type="GO" id="GO:0015820">
    <property type="term" value="P:L-leucine transport"/>
    <property type="evidence" value="ECO:0007669"/>
    <property type="project" value="TreeGrafter"/>
</dbReference>
<keyword evidence="11" id="KW-1185">Reference proteome</keyword>
<evidence type="ECO:0000256" key="5">
    <source>
        <dbReference type="ARBA" id="ARBA00022692"/>
    </source>
</evidence>
<feature type="transmembrane region" description="Helical" evidence="9">
    <location>
        <begin position="78"/>
        <end position="96"/>
    </location>
</feature>